<dbReference type="InterPro" id="IPR016772">
    <property type="entry name" value="UCP020408"/>
</dbReference>
<comment type="similarity">
    <text evidence="1">Belongs to the UPF0751 family.</text>
</comment>
<dbReference type="STRING" id="84698.SAMN04488528_10228"/>
<sequence length="98" mass="11453">MSVLVIGGDRIQNIKDKLRESGFDIIEHVSGRKKSDKKVKIPYKTDLVLVLTDYVGHRVVELIKEESKKCDKKVVFSKRCWSCMEEPVKRYVEEQLKK</sequence>
<evidence type="ECO:0000313" key="3">
    <source>
        <dbReference type="Proteomes" id="UP000198619"/>
    </source>
</evidence>
<evidence type="ECO:0000313" key="2">
    <source>
        <dbReference type="EMBL" id="SFB25666.1"/>
    </source>
</evidence>
<reference evidence="2 3" key="1">
    <citation type="submission" date="2016-10" db="EMBL/GenBank/DDBJ databases">
        <authorList>
            <person name="de Groot N.N."/>
        </authorList>
    </citation>
    <scope>NUCLEOTIDE SEQUENCE [LARGE SCALE GENOMIC DNA]</scope>
    <source>
        <strain evidence="2 3">DSM 12271</strain>
    </source>
</reference>
<dbReference type="OrthoDB" id="5324142at2"/>
<protein>
    <recommendedName>
        <fullName evidence="4">Dihydroorotate dehydrogenase</fullName>
    </recommendedName>
</protein>
<proteinExistence type="inferred from homology"/>
<gene>
    <name evidence="2" type="ORF">SAMN04488528_10228</name>
</gene>
<dbReference type="AlphaFoldDB" id="A0A1I0ZKM6"/>
<evidence type="ECO:0000256" key="1">
    <source>
        <dbReference type="ARBA" id="ARBA00007189"/>
    </source>
</evidence>
<keyword evidence="3" id="KW-1185">Reference proteome</keyword>
<organism evidence="2 3">
    <name type="scientific">Clostridium frigidicarnis</name>
    <dbReference type="NCBI Taxonomy" id="84698"/>
    <lineage>
        <taxon>Bacteria</taxon>
        <taxon>Bacillati</taxon>
        <taxon>Bacillota</taxon>
        <taxon>Clostridia</taxon>
        <taxon>Eubacteriales</taxon>
        <taxon>Clostridiaceae</taxon>
        <taxon>Clostridium</taxon>
    </lineage>
</organism>
<dbReference type="PIRSF" id="PIRSF020408">
    <property type="entry name" value="UCP020408"/>
    <property type="match status" value="1"/>
</dbReference>
<dbReference type="Pfam" id="PF10087">
    <property type="entry name" value="DUF2325"/>
    <property type="match status" value="1"/>
</dbReference>
<name>A0A1I0ZKM6_9CLOT</name>
<dbReference type="Proteomes" id="UP000198619">
    <property type="component" value="Unassembled WGS sequence"/>
</dbReference>
<accession>A0A1I0ZKM6</accession>
<evidence type="ECO:0008006" key="4">
    <source>
        <dbReference type="Google" id="ProtNLM"/>
    </source>
</evidence>
<dbReference type="EMBL" id="FOKI01000022">
    <property type="protein sequence ID" value="SFB25666.1"/>
    <property type="molecule type" value="Genomic_DNA"/>
</dbReference>
<dbReference type="RefSeq" id="WP_090042018.1">
    <property type="nucleotide sequence ID" value="NZ_FOKI01000022.1"/>
</dbReference>